<keyword evidence="1" id="KW-0812">Transmembrane</keyword>
<keyword evidence="1" id="KW-1133">Transmembrane helix</keyword>
<feature type="transmembrane region" description="Helical" evidence="1">
    <location>
        <begin position="12"/>
        <end position="35"/>
    </location>
</feature>
<dbReference type="EMBL" id="SHBP01000005">
    <property type="protein sequence ID" value="RZO20315.1"/>
    <property type="molecule type" value="Genomic_DNA"/>
</dbReference>
<feature type="transmembrane region" description="Helical" evidence="1">
    <location>
        <begin position="41"/>
        <end position="59"/>
    </location>
</feature>
<organism evidence="2 3">
    <name type="scientific">SAR92 clade bacterium</name>
    <dbReference type="NCBI Taxonomy" id="2315479"/>
    <lineage>
        <taxon>Bacteria</taxon>
        <taxon>Pseudomonadati</taxon>
        <taxon>Pseudomonadota</taxon>
        <taxon>Gammaproteobacteria</taxon>
        <taxon>Cellvibrionales</taxon>
        <taxon>Porticoccaceae</taxon>
        <taxon>SAR92 clade</taxon>
    </lineage>
</organism>
<comment type="caution">
    <text evidence="2">The sequence shown here is derived from an EMBL/GenBank/DDBJ whole genome shotgun (WGS) entry which is preliminary data.</text>
</comment>
<protein>
    <submittedName>
        <fullName evidence="2">Uncharacterized protein</fullName>
    </submittedName>
</protein>
<dbReference type="Proteomes" id="UP000315889">
    <property type="component" value="Unassembled WGS sequence"/>
</dbReference>
<accession>A0A520MGI6</accession>
<evidence type="ECO:0000256" key="1">
    <source>
        <dbReference type="SAM" id="Phobius"/>
    </source>
</evidence>
<name>A0A520MGI6_9GAMM</name>
<sequence length="72" mass="7907">MKIVTKLMNIKSADSVFGSMWIIGSFVGVVLFFQASFYGESWAPFVVAVIIASSGKALLRQYEAQQDKSSPQ</sequence>
<evidence type="ECO:0000313" key="2">
    <source>
        <dbReference type="EMBL" id="RZO20315.1"/>
    </source>
</evidence>
<keyword evidence="1" id="KW-0472">Membrane</keyword>
<proteinExistence type="predicted"/>
<evidence type="ECO:0000313" key="3">
    <source>
        <dbReference type="Proteomes" id="UP000315889"/>
    </source>
</evidence>
<dbReference type="AlphaFoldDB" id="A0A520MGI6"/>
<gene>
    <name evidence="2" type="ORF">EVB03_05200</name>
</gene>
<reference evidence="2 3" key="1">
    <citation type="submission" date="2019-02" db="EMBL/GenBank/DDBJ databases">
        <title>Prokaryotic population dynamics and viral predation in marine succession experiment using metagenomics: the confinement effect.</title>
        <authorList>
            <person name="Haro-Moreno J.M."/>
            <person name="Rodriguez-Valera F."/>
            <person name="Lopez-Perez M."/>
        </authorList>
    </citation>
    <scope>NUCLEOTIDE SEQUENCE [LARGE SCALE GENOMIC DNA]</scope>
    <source>
        <strain evidence="2">MED-G170</strain>
    </source>
</reference>